<protein>
    <submittedName>
        <fullName evidence="1">Uncharacterized protein</fullName>
    </submittedName>
</protein>
<evidence type="ECO:0000313" key="1">
    <source>
        <dbReference type="EMBL" id="MBS3018420.1"/>
    </source>
</evidence>
<dbReference type="RefSeq" id="WP_211456288.1">
    <property type="nucleotide sequence ID" value="NZ_JAANES010000001.1"/>
</dbReference>
<gene>
    <name evidence="1" type="ORF">DJFAAGMI_01152</name>
</gene>
<reference evidence="1 2" key="1">
    <citation type="submission" date="2020-03" db="EMBL/GenBank/DDBJ databases">
        <title>The role of nitrogen metabolism on polyethylene biodegradation.</title>
        <authorList>
            <person name="Peixoto J."/>
            <person name="Vizzotto C.S."/>
            <person name="Ramos A."/>
            <person name="Alves G."/>
            <person name="Steindorff A."/>
            <person name="Kruger R."/>
        </authorList>
    </citation>
    <scope>NUCLEOTIDE SEQUENCE [LARGE SCALE GENOMIC DNA]</scope>
    <source>
        <strain evidence="1 2">PE63</strain>
    </source>
</reference>
<proteinExistence type="predicted"/>
<evidence type="ECO:0000313" key="2">
    <source>
        <dbReference type="Proteomes" id="UP001647436"/>
    </source>
</evidence>
<dbReference type="EMBL" id="JAANES010000001">
    <property type="protein sequence ID" value="MBS3018420.1"/>
    <property type="molecule type" value="Genomic_DNA"/>
</dbReference>
<comment type="caution">
    <text evidence="1">The sequence shown here is derived from an EMBL/GenBank/DDBJ whole genome shotgun (WGS) entry which is preliminary data.</text>
</comment>
<sequence>MGYRADSLSAAEWEGITDEQKRKLKLAYLMGANDALKICEGTIGADLHVAGLGADLIGAMDQRLGFLPDKASEKS</sequence>
<keyword evidence="2" id="KW-1185">Reference proteome</keyword>
<name>A0ABS5LPJ7_9BURK</name>
<accession>A0ABS5LPJ7</accession>
<dbReference type="Proteomes" id="UP001647436">
    <property type="component" value="Unassembled WGS sequence"/>
</dbReference>
<organism evidence="1 2">
    <name type="scientific">Comamonas brasiliensis</name>
    <dbReference type="NCBI Taxonomy" id="1812482"/>
    <lineage>
        <taxon>Bacteria</taxon>
        <taxon>Pseudomonadati</taxon>
        <taxon>Pseudomonadota</taxon>
        <taxon>Betaproteobacteria</taxon>
        <taxon>Burkholderiales</taxon>
        <taxon>Comamonadaceae</taxon>
        <taxon>Comamonas</taxon>
    </lineage>
</organism>